<reference evidence="1 2" key="1">
    <citation type="submission" date="2017-03" db="EMBL/GenBank/DDBJ databases">
        <authorList>
            <person name="Afonso C.L."/>
            <person name="Miller P.J."/>
            <person name="Scott M.A."/>
            <person name="Spackman E."/>
            <person name="Goraichik I."/>
            <person name="Dimitrov K.M."/>
            <person name="Suarez D.L."/>
            <person name="Swayne D.E."/>
        </authorList>
    </citation>
    <scope>NUCLEOTIDE SEQUENCE [LARGE SCALE GENOMIC DNA]</scope>
    <source>
        <strain evidence="1 2">CECT 7745</strain>
    </source>
</reference>
<keyword evidence="2" id="KW-1185">Reference proteome</keyword>
<accession>A0A1X7BUZ5</accession>
<name>A0A1X7BUZ5_9RHOB</name>
<dbReference type="EMBL" id="FWXB01000014">
    <property type="protein sequence ID" value="SMC13467.1"/>
    <property type="molecule type" value="Genomic_DNA"/>
</dbReference>
<organism evidence="1 2">
    <name type="scientific">Roseovarius aestuarii</name>
    <dbReference type="NCBI Taxonomy" id="475083"/>
    <lineage>
        <taxon>Bacteria</taxon>
        <taxon>Pseudomonadati</taxon>
        <taxon>Pseudomonadota</taxon>
        <taxon>Alphaproteobacteria</taxon>
        <taxon>Rhodobacterales</taxon>
        <taxon>Roseobacteraceae</taxon>
        <taxon>Roseovarius</taxon>
    </lineage>
</organism>
<evidence type="ECO:0000313" key="1">
    <source>
        <dbReference type="EMBL" id="SMC13467.1"/>
    </source>
</evidence>
<sequence length="137" mass="15006">MKAKVTLAEFVGTFYTTPLFKAERLVLRCVGIRSSDHDARQLAEGASEHFAAWQMTVRTETELLMKAIGRTSSWFGIEHVGDTTAPETRLLFGSVVAPKPSAGQGIPQMGPLFSGLLGAHRTYSKLLLMSARRRING</sequence>
<dbReference type="AlphaFoldDB" id="A0A1X7BUZ5"/>
<gene>
    <name evidence="1" type="ORF">ROA7745_03316</name>
</gene>
<proteinExistence type="predicted"/>
<dbReference type="Proteomes" id="UP000193224">
    <property type="component" value="Unassembled WGS sequence"/>
</dbReference>
<protein>
    <submittedName>
        <fullName evidence="1">Uncharacterized protein</fullName>
    </submittedName>
</protein>
<evidence type="ECO:0000313" key="2">
    <source>
        <dbReference type="Proteomes" id="UP000193224"/>
    </source>
</evidence>